<gene>
    <name evidence="3" type="ORF">DS079_12080</name>
</gene>
<evidence type="ECO:0000313" key="4">
    <source>
        <dbReference type="Proteomes" id="UP000274327"/>
    </source>
</evidence>
<dbReference type="PROSITE" id="PS51094">
    <property type="entry name" value="PTS_EIIA_TYPE_2"/>
    <property type="match status" value="1"/>
</dbReference>
<dbReference type="RefSeq" id="WP_126988045.1">
    <property type="nucleotide sequence ID" value="NZ_JALXWX010000143.1"/>
</dbReference>
<feature type="coiled-coil region" evidence="1">
    <location>
        <begin position="114"/>
        <end position="166"/>
    </location>
</feature>
<evidence type="ECO:0000256" key="1">
    <source>
        <dbReference type="SAM" id="Coils"/>
    </source>
</evidence>
<dbReference type="Proteomes" id="UP000274327">
    <property type="component" value="Unassembled WGS sequence"/>
</dbReference>
<dbReference type="AlphaFoldDB" id="A0A3R8X544"/>
<dbReference type="Pfam" id="PF00359">
    <property type="entry name" value="PTS_EIIA_2"/>
    <property type="match status" value="1"/>
</dbReference>
<reference evidence="3 4" key="1">
    <citation type="submission" date="2018-07" db="EMBL/GenBank/DDBJ databases">
        <title>Brachybacteriurn paraconglorneratum KCTC 9916.</title>
        <authorList>
            <person name="Li Y."/>
        </authorList>
    </citation>
    <scope>NUCLEOTIDE SEQUENCE [LARGE SCALE GENOMIC DNA]</scope>
    <source>
        <strain evidence="3 4">KCTC 9916</strain>
    </source>
</reference>
<name>A0A3R8X544_9MICO</name>
<dbReference type="CDD" id="cd00211">
    <property type="entry name" value="PTS_IIA_fru"/>
    <property type="match status" value="1"/>
</dbReference>
<dbReference type="InterPro" id="IPR002178">
    <property type="entry name" value="PTS_EIIA_type-2_dom"/>
</dbReference>
<keyword evidence="3" id="KW-0762">Sugar transport</keyword>
<dbReference type="PANTHER" id="PTHR47738">
    <property type="entry name" value="PTS SYSTEM FRUCTOSE-LIKE EIIA COMPONENT-RELATED"/>
    <property type="match status" value="1"/>
</dbReference>
<dbReference type="EMBL" id="QOCI01000009">
    <property type="protein sequence ID" value="RRR18016.1"/>
    <property type="molecule type" value="Genomic_DNA"/>
</dbReference>
<organism evidence="3 4">
    <name type="scientific">Brachybacterium paraconglomeratum</name>
    <dbReference type="NCBI Taxonomy" id="173362"/>
    <lineage>
        <taxon>Bacteria</taxon>
        <taxon>Bacillati</taxon>
        <taxon>Actinomycetota</taxon>
        <taxon>Actinomycetes</taxon>
        <taxon>Micrococcales</taxon>
        <taxon>Dermabacteraceae</taxon>
        <taxon>Brachybacterium</taxon>
    </lineage>
</organism>
<feature type="domain" description="PTS EIIA type-2" evidence="2">
    <location>
        <begin position="10"/>
        <end position="160"/>
    </location>
</feature>
<accession>A0A3R8X544</accession>
<keyword evidence="3" id="KW-0813">Transport</keyword>
<keyword evidence="4" id="KW-1185">Reference proteome</keyword>
<evidence type="ECO:0000313" key="3">
    <source>
        <dbReference type="EMBL" id="RRR18016.1"/>
    </source>
</evidence>
<proteinExistence type="predicted"/>
<dbReference type="GeneID" id="78121759"/>
<dbReference type="InterPro" id="IPR051541">
    <property type="entry name" value="PTS_SugarTrans_NitroReg"/>
</dbReference>
<dbReference type="InterPro" id="IPR016152">
    <property type="entry name" value="PTrfase/Anion_transptr"/>
</dbReference>
<dbReference type="PANTHER" id="PTHR47738:SF3">
    <property type="entry name" value="PHOSPHOTRANSFERASE SYSTEM MANNITOL_FRUCTOSE-SPECIFIC IIA DOMAIN CONTAINING PROTEIN"/>
    <property type="match status" value="1"/>
</dbReference>
<dbReference type="SUPFAM" id="SSF55804">
    <property type="entry name" value="Phoshotransferase/anion transport protein"/>
    <property type="match status" value="1"/>
</dbReference>
<sequence>MSTDPRTPRAPLALSLVLARLEAADAADALRTLAGHLLDDGAVTEAFPEALQARERRYPTGLPTPIPTAIPHADPEHVLVPGLALATLARPVAFGEMGAGGGQVPVQLLAMPLLTDAREHLAALQRLMALLQDEQAVAALLEAEDAETLRARAEALLGRAEDEEEIA</sequence>
<protein>
    <submittedName>
        <fullName evidence="3">PTS sugar transporter subunit IIA</fullName>
    </submittedName>
</protein>
<keyword evidence="1" id="KW-0175">Coiled coil</keyword>
<comment type="caution">
    <text evidence="3">The sequence shown here is derived from an EMBL/GenBank/DDBJ whole genome shotgun (WGS) entry which is preliminary data.</text>
</comment>
<evidence type="ECO:0000259" key="2">
    <source>
        <dbReference type="PROSITE" id="PS51094"/>
    </source>
</evidence>
<dbReference type="Gene3D" id="3.40.930.10">
    <property type="entry name" value="Mannitol-specific EII, Chain A"/>
    <property type="match status" value="1"/>
</dbReference>